<reference evidence="5" key="1">
    <citation type="submission" date="2022-06" db="EMBL/GenBank/DDBJ databases">
        <title>Aquibacillus sp. a new bacterium isolated from soil saline samples.</title>
        <authorList>
            <person name="Galisteo C."/>
            <person name="De La Haba R."/>
            <person name="Sanchez-Porro C."/>
            <person name="Ventosa A."/>
        </authorList>
    </citation>
    <scope>NUCLEOTIDE SEQUENCE</scope>
    <source>
        <strain evidence="5">3ASR75-54</strain>
    </source>
</reference>
<dbReference type="InterPro" id="IPR027417">
    <property type="entry name" value="P-loop_NTPase"/>
</dbReference>
<keyword evidence="1" id="KW-0813">Transport</keyword>
<protein>
    <submittedName>
        <fullName evidence="5">ATP-binding cassette domain-containing protein</fullName>
    </submittedName>
</protein>
<comment type="caution">
    <text evidence="5">The sequence shown here is derived from an EMBL/GenBank/DDBJ whole genome shotgun (WGS) entry which is preliminary data.</text>
</comment>
<dbReference type="PANTHER" id="PTHR42711:SF1">
    <property type="entry name" value="ABC-TRANSPORT PROTEIN, ATP-BINDING COMPONENT"/>
    <property type="match status" value="1"/>
</dbReference>
<dbReference type="Gene3D" id="3.40.50.300">
    <property type="entry name" value="P-loop containing nucleotide triphosphate hydrolases"/>
    <property type="match status" value="1"/>
</dbReference>
<keyword evidence="2" id="KW-0547">Nucleotide-binding</keyword>
<name>A0A9X4AG93_9BACI</name>
<keyword evidence="6" id="KW-1185">Reference proteome</keyword>
<gene>
    <name evidence="5" type="ORF">NC799_07985</name>
</gene>
<dbReference type="PANTHER" id="PTHR42711">
    <property type="entry name" value="ABC TRANSPORTER ATP-BINDING PROTEIN"/>
    <property type="match status" value="1"/>
</dbReference>
<dbReference type="InterPro" id="IPR003439">
    <property type="entry name" value="ABC_transporter-like_ATP-bd"/>
</dbReference>
<dbReference type="InterPro" id="IPR050763">
    <property type="entry name" value="ABC_transporter_ATP-binding"/>
</dbReference>
<evidence type="ECO:0000313" key="6">
    <source>
        <dbReference type="Proteomes" id="UP001145069"/>
    </source>
</evidence>
<evidence type="ECO:0000259" key="4">
    <source>
        <dbReference type="PROSITE" id="PS50893"/>
    </source>
</evidence>
<evidence type="ECO:0000256" key="3">
    <source>
        <dbReference type="ARBA" id="ARBA00022840"/>
    </source>
</evidence>
<organism evidence="5 6">
    <name type="scientific">Aquibacillus salsiterrae</name>
    <dbReference type="NCBI Taxonomy" id="2950439"/>
    <lineage>
        <taxon>Bacteria</taxon>
        <taxon>Bacillati</taxon>
        <taxon>Bacillota</taxon>
        <taxon>Bacilli</taxon>
        <taxon>Bacillales</taxon>
        <taxon>Bacillaceae</taxon>
        <taxon>Aquibacillus</taxon>
    </lineage>
</organism>
<dbReference type="GO" id="GO:0005524">
    <property type="term" value="F:ATP binding"/>
    <property type="evidence" value="ECO:0007669"/>
    <property type="project" value="UniProtKB-KW"/>
</dbReference>
<evidence type="ECO:0000313" key="5">
    <source>
        <dbReference type="EMBL" id="MDC3416858.1"/>
    </source>
</evidence>
<dbReference type="SUPFAM" id="SSF52540">
    <property type="entry name" value="P-loop containing nucleoside triphosphate hydrolases"/>
    <property type="match status" value="1"/>
</dbReference>
<dbReference type="AlphaFoldDB" id="A0A9X4AG93"/>
<dbReference type="Pfam" id="PF00005">
    <property type="entry name" value="ABC_tran"/>
    <property type="match status" value="1"/>
</dbReference>
<sequence length="328" mass="36879">MLVIRVNGLAKSFKVAKRSSGLTEALKALFYRKHTIVQALQDISFSIEPGEIVGYIGPNGAGKSTTIKVMSGILVPDQGTCEIMGFTPWKNRANYVKNIGVVFGQRSQLWWDVPVIDSFELLKDIYKVSYHDYQENLTMLIDLLNLKDIIHTPVRQLSLGQRMRCEIAASLIHNPKILFLDEPTIGLDAVSKIAVRKFIQDYAKEKKVTVVLTTHDMSDIEALATRIILIGKGQLFYDGSVTTLRESYGSQKILTIDYQKSNVELDTSLQSLILSKTEERIILRVDTKTANVSKIIGQLSSQVELIDVSIEAEPIEDIIIKLYKEYQI</sequence>
<dbReference type="RefSeq" id="WP_272446080.1">
    <property type="nucleotide sequence ID" value="NZ_JAMQKC010000005.1"/>
</dbReference>
<proteinExistence type="predicted"/>
<dbReference type="GO" id="GO:0016887">
    <property type="term" value="F:ATP hydrolysis activity"/>
    <property type="evidence" value="ECO:0007669"/>
    <property type="project" value="InterPro"/>
</dbReference>
<accession>A0A9X4AG93</accession>
<dbReference type="SMART" id="SM00382">
    <property type="entry name" value="AAA"/>
    <property type="match status" value="1"/>
</dbReference>
<evidence type="ECO:0000256" key="1">
    <source>
        <dbReference type="ARBA" id="ARBA00022448"/>
    </source>
</evidence>
<dbReference type="PROSITE" id="PS50893">
    <property type="entry name" value="ABC_TRANSPORTER_2"/>
    <property type="match status" value="1"/>
</dbReference>
<keyword evidence="3 5" id="KW-0067">ATP-binding</keyword>
<dbReference type="Proteomes" id="UP001145069">
    <property type="component" value="Unassembled WGS sequence"/>
</dbReference>
<feature type="domain" description="ABC transporter" evidence="4">
    <location>
        <begin position="4"/>
        <end position="257"/>
    </location>
</feature>
<dbReference type="InterPro" id="IPR003593">
    <property type="entry name" value="AAA+_ATPase"/>
</dbReference>
<evidence type="ECO:0000256" key="2">
    <source>
        <dbReference type="ARBA" id="ARBA00022741"/>
    </source>
</evidence>
<dbReference type="EMBL" id="JAMQKC010000005">
    <property type="protein sequence ID" value="MDC3416858.1"/>
    <property type="molecule type" value="Genomic_DNA"/>
</dbReference>